<evidence type="ECO:0000256" key="9">
    <source>
        <dbReference type="HAMAP-Rule" id="MF_00318"/>
    </source>
</evidence>
<comment type="function">
    <text evidence="9">Catalyzes the reversible conversion of 2-phosphoglycerate (2-PG) into phosphoenolpyruvate (PEP). It is essential for the degradation of carbohydrates via glycolysis.</text>
</comment>
<feature type="binding site" evidence="11">
    <location>
        <position position="154"/>
    </location>
    <ligand>
        <name>substrate</name>
    </ligand>
</feature>
<keyword evidence="9" id="KW-0963">Cytoplasm</keyword>
<evidence type="ECO:0000256" key="2">
    <source>
        <dbReference type="ARBA" id="ARBA00009604"/>
    </source>
</evidence>
<dbReference type="EC" id="4.2.1.11" evidence="3 9"/>
<feature type="binding site" evidence="11">
    <location>
        <position position="299"/>
    </location>
    <ligand>
        <name>substrate</name>
    </ligand>
</feature>
<evidence type="ECO:0000256" key="3">
    <source>
        <dbReference type="ARBA" id="ARBA00012058"/>
    </source>
</evidence>
<comment type="similarity">
    <text evidence="2 9">Belongs to the enolase family.</text>
</comment>
<feature type="binding site" evidence="9">
    <location>
        <position position="324"/>
    </location>
    <ligand>
        <name>(2R)-2-phosphoglycerate</name>
        <dbReference type="ChEBI" id="CHEBI:58289"/>
    </ligand>
</feature>
<reference evidence="15 16" key="1">
    <citation type="journal article" date="2016" name="Nat. Commun.">
        <title>Thousands of microbial genomes shed light on interconnected biogeochemical processes in an aquifer system.</title>
        <authorList>
            <person name="Anantharaman K."/>
            <person name="Brown C.T."/>
            <person name="Hug L.A."/>
            <person name="Sharon I."/>
            <person name="Castelle C.J."/>
            <person name="Probst A.J."/>
            <person name="Thomas B.C."/>
            <person name="Singh A."/>
            <person name="Wilkins M.J."/>
            <person name="Karaoz U."/>
            <person name="Brodie E.L."/>
            <person name="Williams K.H."/>
            <person name="Hubbard S.S."/>
            <person name="Banfield J.F."/>
        </authorList>
    </citation>
    <scope>NUCLEOTIDE SEQUENCE [LARGE SCALE GENOMIC DNA]</scope>
</reference>
<feature type="binding site" evidence="11">
    <location>
        <position position="375"/>
    </location>
    <ligand>
        <name>substrate</name>
    </ligand>
</feature>
<dbReference type="SUPFAM" id="SSF51604">
    <property type="entry name" value="Enolase C-terminal domain-like"/>
    <property type="match status" value="1"/>
</dbReference>
<dbReference type="InterPro" id="IPR020809">
    <property type="entry name" value="Enolase_CS"/>
</dbReference>
<dbReference type="SMART" id="SM01192">
    <property type="entry name" value="Enolase_C"/>
    <property type="match status" value="1"/>
</dbReference>
<dbReference type="Pfam" id="PF00113">
    <property type="entry name" value="Enolase_C"/>
    <property type="match status" value="1"/>
</dbReference>
<dbReference type="PRINTS" id="PR00148">
    <property type="entry name" value="ENOLASE"/>
</dbReference>
<evidence type="ECO:0000259" key="14">
    <source>
        <dbReference type="SMART" id="SM01193"/>
    </source>
</evidence>
<gene>
    <name evidence="9" type="primary">eno</name>
    <name evidence="15" type="ORF">A2Z68_00645</name>
</gene>
<comment type="subcellular location">
    <subcellularLocation>
        <location evidence="9">Cytoplasm</location>
    </subcellularLocation>
    <subcellularLocation>
        <location evidence="9">Secreted</location>
    </subcellularLocation>
    <subcellularLocation>
        <location evidence="9">Cell surface</location>
    </subcellularLocation>
    <text evidence="9">Fractions of enolase are present in both the cytoplasm and on the cell surface.</text>
</comment>
<keyword evidence="9 12" id="KW-0479">Metal-binding</keyword>
<dbReference type="PANTHER" id="PTHR11902:SF1">
    <property type="entry name" value="ENOLASE"/>
    <property type="match status" value="1"/>
</dbReference>
<dbReference type="SMART" id="SM01193">
    <property type="entry name" value="Enolase_N"/>
    <property type="match status" value="1"/>
</dbReference>
<dbReference type="GO" id="GO:0000287">
    <property type="term" value="F:magnesium ion binding"/>
    <property type="evidence" value="ECO:0007669"/>
    <property type="project" value="UniProtKB-UniRule"/>
</dbReference>
<keyword evidence="5 9" id="KW-0964">Secreted</keyword>
<evidence type="ECO:0000256" key="8">
    <source>
        <dbReference type="ARBA" id="ARBA00023239"/>
    </source>
</evidence>
<dbReference type="InterPro" id="IPR029017">
    <property type="entry name" value="Enolase-like_N"/>
</dbReference>
<dbReference type="InterPro" id="IPR020811">
    <property type="entry name" value="Enolase_N"/>
</dbReference>
<dbReference type="Pfam" id="PF03952">
    <property type="entry name" value="Enolase_N"/>
    <property type="match status" value="1"/>
</dbReference>
<protein>
    <recommendedName>
        <fullName evidence="4 9">Enolase</fullName>
        <ecNumber evidence="3 9">4.2.1.11</ecNumber>
    </recommendedName>
    <alternativeName>
        <fullName evidence="9">2-phospho-D-glycerate hydro-lyase</fullName>
    </alternativeName>
    <alternativeName>
        <fullName evidence="9">2-phosphoglycerate dehydratase</fullName>
    </alternativeName>
</protein>
<evidence type="ECO:0000256" key="11">
    <source>
        <dbReference type="PIRSR" id="PIRSR001400-2"/>
    </source>
</evidence>
<dbReference type="EMBL" id="MHLX01000024">
    <property type="protein sequence ID" value="OGZ18845.1"/>
    <property type="molecule type" value="Genomic_DNA"/>
</dbReference>
<keyword evidence="8 9" id="KW-0456">Lyase</keyword>
<feature type="binding site" evidence="9 12">
    <location>
        <position position="231"/>
    </location>
    <ligand>
        <name>Mg(2+)</name>
        <dbReference type="ChEBI" id="CHEBI:18420"/>
    </ligand>
</feature>
<dbReference type="SUPFAM" id="SSF54826">
    <property type="entry name" value="Enolase N-terminal domain-like"/>
    <property type="match status" value="1"/>
</dbReference>
<proteinExistence type="inferred from homology"/>
<feature type="binding site" evidence="9">
    <location>
        <position position="354"/>
    </location>
    <ligand>
        <name>(2R)-2-phosphoglycerate</name>
        <dbReference type="ChEBI" id="CHEBI:58289"/>
    </ligand>
</feature>
<dbReference type="Proteomes" id="UP000176662">
    <property type="component" value="Unassembled WGS sequence"/>
</dbReference>
<dbReference type="UniPathway" id="UPA00109">
    <property type="reaction ID" value="UER00187"/>
</dbReference>
<feature type="binding site" evidence="11">
    <location>
        <begin position="351"/>
        <end position="354"/>
    </location>
    <ligand>
        <name>substrate</name>
    </ligand>
</feature>
<sequence>MIYKKMAEIKRIKAKIILDSKGNPTVFSEVFTDSGKFSASVPSGTSKGRFEARTRDAKSAVKSINGAINKKLAGKDATSQKQIDEWLSRNKSHFGANATLAVSVAVLRAGAKSKRLPLWKWISLIAGIKPKIPYPSVLQIEGGLHARNKLNIQEFMVVFLKNSFGESFLKSKKLYDFLKENLNKRYGRQATALGLEGAFVASAKRTEEALDIIIESARKAGLKNKVKIILDVAASSFFKKGKYLFEGRKKDKKELLDFYAFLLKKYPGIIGIEDPFAEEDWQGWGLMNSKFKKLLVIGDDLTVTNAKRIKLARKRKACNAVIVKPNQIGTVSETIAAVKLAKSYGWKIIVSHRSGETMDDFIADLAVGIGADFIKSGAPSKPERTAKYKRLLKIEKEIHG</sequence>
<evidence type="ECO:0000256" key="1">
    <source>
        <dbReference type="ARBA" id="ARBA00005031"/>
    </source>
</evidence>
<dbReference type="GO" id="GO:0004634">
    <property type="term" value="F:phosphopyruvate hydratase activity"/>
    <property type="evidence" value="ECO:0007669"/>
    <property type="project" value="UniProtKB-UniRule"/>
</dbReference>
<evidence type="ECO:0000256" key="5">
    <source>
        <dbReference type="ARBA" id="ARBA00022525"/>
    </source>
</evidence>
<organism evidence="15 16">
    <name type="scientific">Candidatus Nealsonbacteria bacterium RBG_13_38_11</name>
    <dbReference type="NCBI Taxonomy" id="1801662"/>
    <lineage>
        <taxon>Bacteria</taxon>
        <taxon>Candidatus Nealsoniibacteriota</taxon>
    </lineage>
</organism>
<dbReference type="Gene3D" id="3.20.20.120">
    <property type="entry name" value="Enolase-like C-terminal domain"/>
    <property type="match status" value="1"/>
</dbReference>
<comment type="cofactor">
    <cofactor evidence="9">
        <name>Mg(2+)</name>
        <dbReference type="ChEBI" id="CHEBI:18420"/>
    </cofactor>
    <text evidence="9">Binds a second Mg(2+) ion via substrate during catalysis.</text>
</comment>
<evidence type="ECO:0000256" key="6">
    <source>
        <dbReference type="ARBA" id="ARBA00022842"/>
    </source>
</evidence>
<dbReference type="GO" id="GO:0000015">
    <property type="term" value="C:phosphopyruvate hydratase complex"/>
    <property type="evidence" value="ECO:0007669"/>
    <property type="project" value="InterPro"/>
</dbReference>
<evidence type="ECO:0000313" key="16">
    <source>
        <dbReference type="Proteomes" id="UP000176662"/>
    </source>
</evidence>
<feature type="binding site" evidence="11">
    <location>
        <position position="273"/>
    </location>
    <ligand>
        <name>substrate</name>
    </ligand>
</feature>
<dbReference type="PROSITE" id="PS00164">
    <property type="entry name" value="ENOLASE"/>
    <property type="match status" value="1"/>
</dbReference>
<evidence type="ECO:0000256" key="10">
    <source>
        <dbReference type="PIRSR" id="PIRSR001400-1"/>
    </source>
</evidence>
<evidence type="ECO:0000256" key="4">
    <source>
        <dbReference type="ARBA" id="ARBA00017068"/>
    </source>
</evidence>
<keyword evidence="6 9" id="KW-0460">Magnesium</keyword>
<dbReference type="InterPro" id="IPR036849">
    <property type="entry name" value="Enolase-like_C_sf"/>
</dbReference>
<dbReference type="Gene3D" id="3.30.390.10">
    <property type="entry name" value="Enolase-like, N-terminal domain"/>
    <property type="match status" value="1"/>
</dbReference>
<accession>A0A1G2DZ83</accession>
<evidence type="ECO:0000256" key="7">
    <source>
        <dbReference type="ARBA" id="ARBA00023152"/>
    </source>
</evidence>
<dbReference type="GO" id="GO:0005576">
    <property type="term" value="C:extracellular region"/>
    <property type="evidence" value="ECO:0007669"/>
    <property type="project" value="UniProtKB-SubCell"/>
</dbReference>
<comment type="pathway">
    <text evidence="1 9">Carbohydrate degradation; glycolysis; pyruvate from D-glyceraldehyde 3-phosphate: step 4/5.</text>
</comment>
<feature type="active site" description="Proton acceptor" evidence="9 10">
    <location>
        <position position="324"/>
    </location>
</feature>
<dbReference type="SFLD" id="SFLDG00178">
    <property type="entry name" value="enolase"/>
    <property type="match status" value="1"/>
</dbReference>
<dbReference type="SFLD" id="SFLDS00001">
    <property type="entry name" value="Enolase"/>
    <property type="match status" value="1"/>
</dbReference>
<keyword evidence="7 9" id="KW-0324">Glycolysis</keyword>
<feature type="domain" description="Enolase N-terminal" evidence="14">
    <location>
        <begin position="9"/>
        <end position="122"/>
    </location>
</feature>
<dbReference type="InterPro" id="IPR000941">
    <property type="entry name" value="Enolase"/>
</dbReference>
<dbReference type="GO" id="GO:0006096">
    <property type="term" value="P:glycolytic process"/>
    <property type="evidence" value="ECO:0007669"/>
    <property type="project" value="UniProtKB-UniRule"/>
</dbReference>
<dbReference type="PIRSF" id="PIRSF001400">
    <property type="entry name" value="Enolase"/>
    <property type="match status" value="1"/>
</dbReference>
<comment type="catalytic activity">
    <reaction evidence="9">
        <text>(2R)-2-phosphoglycerate = phosphoenolpyruvate + H2O</text>
        <dbReference type="Rhea" id="RHEA:10164"/>
        <dbReference type="ChEBI" id="CHEBI:15377"/>
        <dbReference type="ChEBI" id="CHEBI:58289"/>
        <dbReference type="ChEBI" id="CHEBI:58702"/>
        <dbReference type="EC" id="4.2.1.11"/>
    </reaction>
</comment>
<dbReference type="HAMAP" id="MF_00318">
    <property type="entry name" value="Enolase"/>
    <property type="match status" value="1"/>
</dbReference>
<comment type="cofactor">
    <cofactor evidence="12">
        <name>Mg(2+)</name>
        <dbReference type="ChEBI" id="CHEBI:18420"/>
    </cofactor>
    <text evidence="12">Mg(2+) is required for catalysis and for stabilizing the dimer.</text>
</comment>
<feature type="binding site" evidence="9">
    <location>
        <position position="353"/>
    </location>
    <ligand>
        <name>(2R)-2-phosphoglycerate</name>
        <dbReference type="ChEBI" id="CHEBI:58289"/>
    </ligand>
</feature>
<dbReference type="InterPro" id="IPR020810">
    <property type="entry name" value="Enolase_C"/>
</dbReference>
<evidence type="ECO:0000313" key="15">
    <source>
        <dbReference type="EMBL" id="OGZ18845.1"/>
    </source>
</evidence>
<dbReference type="PANTHER" id="PTHR11902">
    <property type="entry name" value="ENOLASE"/>
    <property type="match status" value="1"/>
</dbReference>
<feature type="binding site" evidence="9">
    <location>
        <position position="153"/>
    </location>
    <ligand>
        <name>(2R)-2-phosphoglycerate</name>
        <dbReference type="ChEBI" id="CHEBI:58289"/>
    </ligand>
</feature>
<evidence type="ECO:0000259" key="13">
    <source>
        <dbReference type="SMART" id="SM01192"/>
    </source>
</evidence>
<comment type="caution">
    <text evidence="15">The sequence shown here is derived from an EMBL/GenBank/DDBJ whole genome shotgun (WGS) entry which is preliminary data.</text>
</comment>
<feature type="active site" description="Proton donor" evidence="9 10">
    <location>
        <position position="196"/>
    </location>
</feature>
<feature type="binding site" evidence="9 12">
    <location>
        <position position="273"/>
    </location>
    <ligand>
        <name>Mg(2+)</name>
        <dbReference type="ChEBI" id="CHEBI:18420"/>
    </ligand>
</feature>
<name>A0A1G2DZ83_9BACT</name>
<feature type="binding site" evidence="9">
    <location>
        <position position="375"/>
    </location>
    <ligand>
        <name>(2R)-2-phosphoglycerate</name>
        <dbReference type="ChEBI" id="CHEBI:58289"/>
    </ligand>
</feature>
<dbReference type="SFLD" id="SFLDF00002">
    <property type="entry name" value="enolase"/>
    <property type="match status" value="1"/>
</dbReference>
<feature type="binding site" evidence="9 12">
    <location>
        <position position="299"/>
    </location>
    <ligand>
        <name>Mg(2+)</name>
        <dbReference type="ChEBI" id="CHEBI:18420"/>
    </ligand>
</feature>
<dbReference type="GO" id="GO:0009986">
    <property type="term" value="C:cell surface"/>
    <property type="evidence" value="ECO:0007669"/>
    <property type="project" value="UniProtKB-SubCell"/>
</dbReference>
<feature type="binding site" evidence="11">
    <location>
        <position position="145"/>
    </location>
    <ligand>
        <name>substrate</name>
    </ligand>
</feature>
<feature type="domain" description="Enolase C-terminal TIM barrel" evidence="13">
    <location>
        <begin position="129"/>
        <end position="400"/>
    </location>
</feature>
<dbReference type="AlphaFoldDB" id="A0A1G2DZ83"/>
<evidence type="ECO:0000256" key="12">
    <source>
        <dbReference type="PIRSR" id="PIRSR001400-3"/>
    </source>
</evidence>